<feature type="transmembrane region" description="Helical" evidence="1">
    <location>
        <begin position="7"/>
        <end position="26"/>
    </location>
</feature>
<dbReference type="Proteomes" id="UP000502421">
    <property type="component" value="Chromosome"/>
</dbReference>
<sequence>MSKTSVIGIIAAVVAIVCTFFPWAVIESRQLVFTGLNTTGSRFGEPGKLNIFLAALAIIIFLVKNKWVMRMNLFVSGFLLAWSFRNMLLFSRCEAGICPQTGIALYISVAAAVVVFVCVLLTRNPVVKK</sequence>
<feature type="transmembrane region" description="Helical" evidence="1">
    <location>
        <begin position="71"/>
        <end position="91"/>
    </location>
</feature>
<name>A0AAE7D602_9BACT</name>
<dbReference type="EMBL" id="CP051204">
    <property type="protein sequence ID" value="QJB37671.1"/>
    <property type="molecule type" value="Genomic_DNA"/>
</dbReference>
<dbReference type="AlphaFoldDB" id="A0AAE7D602"/>
<keyword evidence="5" id="KW-1185">Reference proteome</keyword>
<evidence type="ECO:0000256" key="1">
    <source>
        <dbReference type="SAM" id="Phobius"/>
    </source>
</evidence>
<dbReference type="RefSeq" id="WP_168803451.1">
    <property type="nucleotide sequence ID" value="NZ_CP051204.2"/>
</dbReference>
<evidence type="ECO:0000313" key="5">
    <source>
        <dbReference type="Proteomes" id="UP000503144"/>
    </source>
</evidence>
<organism evidence="2 4">
    <name type="scientific">Chitinophaga oryzae</name>
    <dbReference type="NCBI Taxonomy" id="2725414"/>
    <lineage>
        <taxon>Bacteria</taxon>
        <taxon>Pseudomonadati</taxon>
        <taxon>Bacteroidota</taxon>
        <taxon>Chitinophagia</taxon>
        <taxon>Chitinophagales</taxon>
        <taxon>Chitinophagaceae</taxon>
        <taxon>Chitinophaga</taxon>
    </lineage>
</organism>
<accession>A0AAE7D602</accession>
<dbReference type="Proteomes" id="UP000503144">
    <property type="component" value="Chromosome"/>
</dbReference>
<proteinExistence type="predicted"/>
<dbReference type="EMBL" id="CP051205">
    <property type="protein sequence ID" value="QJB31184.1"/>
    <property type="molecule type" value="Genomic_DNA"/>
</dbReference>
<gene>
    <name evidence="3" type="ORF">HF324_07325</name>
    <name evidence="2" type="ORF">HF329_07665</name>
</gene>
<keyword evidence="1" id="KW-0812">Transmembrane</keyword>
<evidence type="ECO:0000313" key="4">
    <source>
        <dbReference type="Proteomes" id="UP000502421"/>
    </source>
</evidence>
<evidence type="ECO:0000313" key="3">
    <source>
        <dbReference type="EMBL" id="QJB37671.1"/>
    </source>
</evidence>
<feature type="transmembrane region" description="Helical" evidence="1">
    <location>
        <begin position="46"/>
        <end position="64"/>
    </location>
</feature>
<keyword evidence="1" id="KW-0472">Membrane</keyword>
<evidence type="ECO:0000313" key="2">
    <source>
        <dbReference type="EMBL" id="QJB31184.1"/>
    </source>
</evidence>
<reference evidence="4" key="1">
    <citation type="submission" date="2020-04" db="EMBL/GenBank/DDBJ databases">
        <authorList>
            <person name="Kittiwongwattana C."/>
        </authorList>
    </citation>
    <scope>NUCLEOTIDE SEQUENCE [LARGE SCALE GENOMIC DNA]</scope>
    <source>
        <strain evidence="4">1310</strain>
    </source>
</reference>
<reference evidence="2" key="2">
    <citation type="submission" date="2020-09" db="EMBL/GenBank/DDBJ databases">
        <authorList>
            <person name="Kittiwongwattana C."/>
        </authorList>
    </citation>
    <scope>NUCLEOTIDE SEQUENCE</scope>
    <source>
        <strain evidence="3">1303</strain>
        <strain evidence="2">1310</strain>
    </source>
</reference>
<keyword evidence="1" id="KW-1133">Transmembrane helix</keyword>
<protein>
    <submittedName>
        <fullName evidence="2">Uncharacterized protein</fullName>
    </submittedName>
</protein>
<feature type="transmembrane region" description="Helical" evidence="1">
    <location>
        <begin position="103"/>
        <end position="122"/>
    </location>
</feature>
<dbReference type="KEGG" id="coy:HF329_07665"/>